<feature type="domain" description="GPI inositol-deacylase winged helix" evidence="3">
    <location>
        <begin position="566"/>
        <end position="651"/>
    </location>
</feature>
<dbReference type="SMART" id="SM00320">
    <property type="entry name" value="WD40"/>
    <property type="match status" value="4"/>
</dbReference>
<dbReference type="Gene3D" id="2.130.10.10">
    <property type="entry name" value="YVTN repeat-like/Quinoprotein amine dehydrogenase"/>
    <property type="match status" value="3"/>
</dbReference>
<feature type="domain" description="Nephrocystin 3-like N-terminal" evidence="4">
    <location>
        <begin position="299"/>
        <end position="456"/>
    </location>
</feature>
<dbReference type="InterPro" id="IPR054471">
    <property type="entry name" value="GPIID_WHD"/>
</dbReference>
<reference evidence="5" key="1">
    <citation type="journal article" date="2023" name="Mol. Phylogenet. Evol.">
        <title>Genome-scale phylogeny and comparative genomics of the fungal order Sordariales.</title>
        <authorList>
            <person name="Hensen N."/>
            <person name="Bonometti L."/>
            <person name="Westerberg I."/>
            <person name="Brannstrom I.O."/>
            <person name="Guillou S."/>
            <person name="Cros-Aarteil S."/>
            <person name="Calhoun S."/>
            <person name="Haridas S."/>
            <person name="Kuo A."/>
            <person name="Mondo S."/>
            <person name="Pangilinan J."/>
            <person name="Riley R."/>
            <person name="LaButti K."/>
            <person name="Andreopoulos B."/>
            <person name="Lipzen A."/>
            <person name="Chen C."/>
            <person name="Yan M."/>
            <person name="Daum C."/>
            <person name="Ng V."/>
            <person name="Clum A."/>
            <person name="Steindorff A."/>
            <person name="Ohm R.A."/>
            <person name="Martin F."/>
            <person name="Silar P."/>
            <person name="Natvig D.O."/>
            <person name="Lalanne C."/>
            <person name="Gautier V."/>
            <person name="Ament-Velasquez S.L."/>
            <person name="Kruys A."/>
            <person name="Hutchinson M.I."/>
            <person name="Powell A.J."/>
            <person name="Barry K."/>
            <person name="Miller A.N."/>
            <person name="Grigoriev I.V."/>
            <person name="Debuchy R."/>
            <person name="Gladieux P."/>
            <person name="Hiltunen Thoren M."/>
            <person name="Johannesson H."/>
        </authorList>
    </citation>
    <scope>NUCLEOTIDE SEQUENCE</scope>
    <source>
        <strain evidence="5">CBS 538.74</strain>
    </source>
</reference>
<reference evidence="5" key="2">
    <citation type="submission" date="2023-05" db="EMBL/GenBank/DDBJ databases">
        <authorList>
            <consortium name="Lawrence Berkeley National Laboratory"/>
            <person name="Steindorff A."/>
            <person name="Hensen N."/>
            <person name="Bonometti L."/>
            <person name="Westerberg I."/>
            <person name="Brannstrom I.O."/>
            <person name="Guillou S."/>
            <person name="Cros-Aarteil S."/>
            <person name="Calhoun S."/>
            <person name="Haridas S."/>
            <person name="Kuo A."/>
            <person name="Mondo S."/>
            <person name="Pangilinan J."/>
            <person name="Riley R."/>
            <person name="Labutti K."/>
            <person name="Andreopoulos B."/>
            <person name="Lipzen A."/>
            <person name="Chen C."/>
            <person name="Yanf M."/>
            <person name="Daum C."/>
            <person name="Ng V."/>
            <person name="Clum A."/>
            <person name="Ohm R."/>
            <person name="Martin F."/>
            <person name="Silar P."/>
            <person name="Natvig D."/>
            <person name="Lalanne C."/>
            <person name="Gautier V."/>
            <person name="Ament-Velasquez S.L."/>
            <person name="Kruys A."/>
            <person name="Hutchinson M.I."/>
            <person name="Powell A.J."/>
            <person name="Barry K."/>
            <person name="Miller A.N."/>
            <person name="Grigoriev I.V."/>
            <person name="Debuchy R."/>
            <person name="Gladieux P."/>
            <person name="Thoren M.H."/>
            <person name="Johannesson H."/>
        </authorList>
    </citation>
    <scope>NUCLEOTIDE SEQUENCE</scope>
    <source>
        <strain evidence="5">CBS 538.74</strain>
    </source>
</reference>
<dbReference type="Gene3D" id="3.40.50.1820">
    <property type="entry name" value="alpha/beta hydrolase"/>
    <property type="match status" value="1"/>
</dbReference>
<dbReference type="SUPFAM" id="SSF69322">
    <property type="entry name" value="Tricorn protease domain 2"/>
    <property type="match status" value="1"/>
</dbReference>
<feature type="region of interest" description="Disordered" evidence="2">
    <location>
        <begin position="1371"/>
        <end position="1390"/>
    </location>
</feature>
<evidence type="ECO:0000256" key="2">
    <source>
        <dbReference type="SAM" id="MobiDB-lite"/>
    </source>
</evidence>
<sequence length="1501" mass="166135">MSRLKIYTWSWGRRDKGGEDARGPTGLRLLHASAQPLVDLIFVHGLRGGSVKTWRKGVDPAAFWPQCWLPSEPGLEHVNIYSFGYDSDWASTEPSILDRPIIMAGHSMGGLVIKKAFLLAQNVPEIGPRIRCIFFLATPHRGSDYAATLNNILAITGILSPRQYITDLMTGSVSIQLINEDFGNCAHDLPIFSFFETLRTSFGVSSALVVDRSSAVLGPGYNNERVQYINANHRDICKYNSPDDPNYLTVKNALVSAVADLVKEVVITKWEESIKKLRKLRAFLGISDRPDEQLQRVEGSCEWIDARDDFREWRDRPFDCTTPETTAAKSKTVSVFWVHANPGTGKTILASHVVSRLQDFRLECAYHYFRSGDTTSRSLGTFLRSIAYQMAVSNAAICDKLLMLAQDGKGIFQARVYTPQYWVIDALDECSKYHELFTMLKGERPGFPLRIFLTSRMVGDMQRLQRFIEATASVVCIEIPIEASLGDIRCYVSHRIDGLPVGSSVERGELADTIIDKSNGSFLWARLVMDELENAYSTESIVKVLESIPEGMRSYYERTINTMTTTITLDKHIAKAVLMWAATSARRLTAAELSEALKLDINTVLPSIKSAVEGLCGQLVAIDRDSGLIHLIHPTVREFLLSDAAGEFAISQPPAHERIALACLHLLSSNEMRPPRNRRLLARARPPASPFLNYALTQFSEHIAAASTENDRLLAAIDQFFKTNSLGWIEKLAEEGSLHSLIRASKNLKSYLDRRAKYQSPLNSQAININNWSVDLSRLVTRYGQALVQNPSSIYFLIPPLCPSGSAIYQEFGKTSDGLVVTGQRTSTWHDCIANISFGDDGAVAVSCSESLIAVGMVSGDKQAVLRHKYPVYLVHLVDNGVVSCTSRSIVFQDLDGNTIWDHRLRIQCLYLTSSDDCILAVSQRGHLLKWDKQSGALLEEKVFKYQNYDADIQHNGPASRVPHAVSISPDMEMLALAYGGGAVCLWETAGPEFIDWARDDNGRQHEAAAVLFNPNPSINLLLVIYADHGMALFDTWSGGLVHSLVMPQPVGLLSASCSPDGRTLVTTDTQSNMRIWDFKSLSLLYHVVSHFPGFRILSFTSDGSNIIDVMDSGMRIWSPSVLVRKVAEEDAIISDDVMPLGPTEVEYESRKMTRIRSLCPHPNLSIVVAGKQNGEVVAFNTNIGKGTTLLYSHQPAAPITKLAVSNDSIASSNDSDTVQVWSLLPSFTKGDKLLLQTQAAGIVKQLCFSRNGEYLLVATRKADSVYRIRDGNCVGSWTFEAQERRMWKWLLLPQPQAETDKQHFSVLADGAVEGSGEIHLQYALDKHATATDYGTADVSSYASKHPLLAVEVRHHSGFVSSSTTFLYDLSSSPTATPETPPPSAPPSTTTLTLTPLCPALSKHCMHLVGFSQEAAKGKCSLVFIHQNSWVSSIEMPGPENKDKEKGNPYTQHFFIPNDYLSSNYDIPPVKTAADDIVFCLHGELVGVRNGMKFQESKMLE</sequence>
<dbReference type="Proteomes" id="UP001302745">
    <property type="component" value="Unassembled WGS sequence"/>
</dbReference>
<accession>A0AAN6ZYB3</accession>
<evidence type="ECO:0000256" key="1">
    <source>
        <dbReference type="ARBA" id="ARBA00022737"/>
    </source>
</evidence>
<keyword evidence="6" id="KW-1185">Reference proteome</keyword>
<dbReference type="InterPro" id="IPR015943">
    <property type="entry name" value="WD40/YVTN_repeat-like_dom_sf"/>
</dbReference>
<dbReference type="InterPro" id="IPR036322">
    <property type="entry name" value="WD40_repeat_dom_sf"/>
</dbReference>
<evidence type="ECO:0000313" key="5">
    <source>
        <dbReference type="EMBL" id="KAK4154703.1"/>
    </source>
</evidence>
<evidence type="ECO:0000259" key="4">
    <source>
        <dbReference type="Pfam" id="PF24883"/>
    </source>
</evidence>
<gene>
    <name evidence="5" type="ORF">C8A00DRAFT_42579</name>
</gene>
<dbReference type="Pfam" id="PF24883">
    <property type="entry name" value="NPHP3_N"/>
    <property type="match status" value="1"/>
</dbReference>
<protein>
    <recommendedName>
        <fullName evidence="7">GPI inositol-deacylase</fullName>
    </recommendedName>
</protein>
<evidence type="ECO:0000313" key="6">
    <source>
        <dbReference type="Proteomes" id="UP001302745"/>
    </source>
</evidence>
<dbReference type="PANTHER" id="PTHR10039">
    <property type="entry name" value="AMELOGENIN"/>
    <property type="match status" value="1"/>
</dbReference>
<dbReference type="InterPro" id="IPR056884">
    <property type="entry name" value="NPHP3-like_N"/>
</dbReference>
<dbReference type="Gene3D" id="3.40.50.300">
    <property type="entry name" value="P-loop containing nucleotide triphosphate hydrolases"/>
    <property type="match status" value="1"/>
</dbReference>
<dbReference type="SUPFAM" id="SSF50978">
    <property type="entry name" value="WD40 repeat-like"/>
    <property type="match status" value="1"/>
</dbReference>
<dbReference type="SUPFAM" id="SSF53474">
    <property type="entry name" value="alpha/beta-Hydrolases"/>
    <property type="match status" value="1"/>
</dbReference>
<dbReference type="InterPro" id="IPR027417">
    <property type="entry name" value="P-loop_NTPase"/>
</dbReference>
<evidence type="ECO:0000259" key="3">
    <source>
        <dbReference type="Pfam" id="PF22939"/>
    </source>
</evidence>
<evidence type="ECO:0008006" key="7">
    <source>
        <dbReference type="Google" id="ProtNLM"/>
    </source>
</evidence>
<name>A0AAN6ZYB3_9PEZI</name>
<organism evidence="5 6">
    <name type="scientific">Chaetomidium leptoderma</name>
    <dbReference type="NCBI Taxonomy" id="669021"/>
    <lineage>
        <taxon>Eukaryota</taxon>
        <taxon>Fungi</taxon>
        <taxon>Dikarya</taxon>
        <taxon>Ascomycota</taxon>
        <taxon>Pezizomycotina</taxon>
        <taxon>Sordariomycetes</taxon>
        <taxon>Sordariomycetidae</taxon>
        <taxon>Sordariales</taxon>
        <taxon>Chaetomiaceae</taxon>
        <taxon>Chaetomidium</taxon>
    </lineage>
</organism>
<dbReference type="EMBL" id="MU856905">
    <property type="protein sequence ID" value="KAK4154703.1"/>
    <property type="molecule type" value="Genomic_DNA"/>
</dbReference>
<dbReference type="InterPro" id="IPR029058">
    <property type="entry name" value="AB_hydrolase_fold"/>
</dbReference>
<dbReference type="InterPro" id="IPR001680">
    <property type="entry name" value="WD40_rpt"/>
</dbReference>
<proteinExistence type="predicted"/>
<comment type="caution">
    <text evidence="5">The sequence shown here is derived from an EMBL/GenBank/DDBJ whole genome shotgun (WGS) entry which is preliminary data.</text>
</comment>
<dbReference type="Pfam" id="PF22939">
    <property type="entry name" value="WHD_GPIID"/>
    <property type="match status" value="1"/>
</dbReference>
<keyword evidence="1" id="KW-0677">Repeat</keyword>
<dbReference type="SUPFAM" id="SSF52540">
    <property type="entry name" value="P-loop containing nucleoside triphosphate hydrolases"/>
    <property type="match status" value="1"/>
</dbReference>
<dbReference type="PANTHER" id="PTHR10039:SF16">
    <property type="entry name" value="GPI INOSITOL-DEACYLASE"/>
    <property type="match status" value="1"/>
</dbReference>